<dbReference type="RefSeq" id="WP_166091995.1">
    <property type="nucleotide sequence ID" value="NZ_CP049871.1"/>
</dbReference>
<dbReference type="EMBL" id="CP049871">
    <property type="protein sequence ID" value="QIL01460.1"/>
    <property type="molecule type" value="Genomic_DNA"/>
</dbReference>
<sequence>MNDAPLLLDVTRLVWRRWVGRHPTGIDRVCLAYLEHYGPDAQAVLHYKGFRRIIGRRSSAALFRILLEPSVRFRRALAVILARAGLAGQASRDRLYLNIGHTGLDRDGFRTWAASAAVRPIYFIHDLIPITHPQYCRAGEADKHRLRMRTVLETARGVIGNSQATLAALSDFAASEGLPNPPGIAAWLGATTLPPVRQQGVPDSPTFVILGTIEARKNHEILLRVWSRLVDRLGEKAPKLLLIGQRGWEAQAVFDQLDSDIRLRGSVEELNRCSDEELARHLAGARALLFPSKAEGFGLPLVEALGMGVPVIASDLPEFREIGQGVPTFLPADDEGAWERAILDFASDASEERAGQLGRMRDFRLHSWSDHFRQVDDWLATINE</sequence>
<evidence type="ECO:0000313" key="2">
    <source>
        <dbReference type="Proteomes" id="UP000502502"/>
    </source>
</evidence>
<reference evidence="1 2" key="1">
    <citation type="submission" date="2020-03" db="EMBL/GenBank/DDBJ databases">
        <title>Sphingomonas sp. nov., isolated from fish.</title>
        <authorList>
            <person name="Hyun D.-W."/>
            <person name="Bae J.-W."/>
        </authorList>
    </citation>
    <scope>NUCLEOTIDE SEQUENCE [LARGE SCALE GENOMIC DNA]</scope>
    <source>
        <strain evidence="1 2">HDW15C</strain>
    </source>
</reference>
<dbReference type="KEGG" id="ssin:G7078_00755"/>
<proteinExistence type="predicted"/>
<dbReference type="Pfam" id="PF13692">
    <property type="entry name" value="Glyco_trans_1_4"/>
    <property type="match status" value="1"/>
</dbReference>
<dbReference type="CDD" id="cd03809">
    <property type="entry name" value="GT4_MtfB-like"/>
    <property type="match status" value="1"/>
</dbReference>
<gene>
    <name evidence="1" type="ORF">G7078_00755</name>
</gene>
<keyword evidence="1" id="KW-0808">Transferase</keyword>
<keyword evidence="2" id="KW-1185">Reference proteome</keyword>
<evidence type="ECO:0000313" key="1">
    <source>
        <dbReference type="EMBL" id="QIL01460.1"/>
    </source>
</evidence>
<organism evidence="1 2">
    <name type="scientific">Sphingomonas sinipercae</name>
    <dbReference type="NCBI Taxonomy" id="2714944"/>
    <lineage>
        <taxon>Bacteria</taxon>
        <taxon>Pseudomonadati</taxon>
        <taxon>Pseudomonadota</taxon>
        <taxon>Alphaproteobacteria</taxon>
        <taxon>Sphingomonadales</taxon>
        <taxon>Sphingomonadaceae</taxon>
        <taxon>Sphingomonas</taxon>
    </lineage>
</organism>
<name>A0A6G7ZKM3_9SPHN</name>
<dbReference type="Proteomes" id="UP000502502">
    <property type="component" value="Chromosome"/>
</dbReference>
<dbReference type="PANTHER" id="PTHR46401:SF9">
    <property type="entry name" value="MANNOSYLTRANSFERASE A"/>
    <property type="match status" value="1"/>
</dbReference>
<accession>A0A6G7ZKM3</accession>
<dbReference type="GO" id="GO:0016757">
    <property type="term" value="F:glycosyltransferase activity"/>
    <property type="evidence" value="ECO:0007669"/>
    <property type="project" value="TreeGrafter"/>
</dbReference>
<dbReference type="PANTHER" id="PTHR46401">
    <property type="entry name" value="GLYCOSYLTRANSFERASE WBBK-RELATED"/>
    <property type="match status" value="1"/>
</dbReference>
<dbReference type="AlphaFoldDB" id="A0A6G7ZKM3"/>
<protein>
    <submittedName>
        <fullName evidence="1">Glycosyltransferase family 4 protein</fullName>
    </submittedName>
</protein>
<dbReference type="SUPFAM" id="SSF53756">
    <property type="entry name" value="UDP-Glycosyltransferase/glycogen phosphorylase"/>
    <property type="match status" value="1"/>
</dbReference>
<dbReference type="Gene3D" id="3.40.50.2000">
    <property type="entry name" value="Glycogen Phosphorylase B"/>
    <property type="match status" value="1"/>
</dbReference>